<gene>
    <name evidence="1" type="ORF">MNBD_ALPHA02-1839</name>
</gene>
<name>A0A3B0R9E5_9ZZZZ</name>
<reference evidence="1" key="1">
    <citation type="submission" date="2018-06" db="EMBL/GenBank/DDBJ databases">
        <authorList>
            <person name="Zhirakovskaya E."/>
        </authorList>
    </citation>
    <scope>NUCLEOTIDE SEQUENCE</scope>
</reference>
<protein>
    <submittedName>
        <fullName evidence="1">Uncharacterized protein</fullName>
    </submittedName>
</protein>
<dbReference type="EMBL" id="UOED01000051">
    <property type="protein sequence ID" value="VAV89830.1"/>
    <property type="molecule type" value="Genomic_DNA"/>
</dbReference>
<evidence type="ECO:0000313" key="1">
    <source>
        <dbReference type="EMBL" id="VAV89830.1"/>
    </source>
</evidence>
<organism evidence="1">
    <name type="scientific">hydrothermal vent metagenome</name>
    <dbReference type="NCBI Taxonomy" id="652676"/>
    <lineage>
        <taxon>unclassified sequences</taxon>
        <taxon>metagenomes</taxon>
        <taxon>ecological metagenomes</taxon>
    </lineage>
</organism>
<dbReference type="AlphaFoldDB" id="A0A3B0R9E5"/>
<proteinExistence type="predicted"/>
<sequence length="246" mass="27525">MIFEAIQHILTPARKEVKALGYVREAIAIEARYTRCRTAWAAHLKKCHHHIMAAAERLAPNSTVMIIGSGALHDVPMAALSAYSLILVDIVHLPKVRRYYRNDPKIHFMEQDITGLVQPMHQNGAVSGELPSLPKADLVISLNILSQLPLNLIKYARKQSTPLPNDFARSVMAGHLILLKTIAPHVLIIGDMERHYKKDTMLVETEFALPDIGLPAPSETWPWHIAPKGELDKDISLTHQVGCWLL</sequence>
<accession>A0A3B0R9E5</accession>